<dbReference type="Proteomes" id="UP000092443">
    <property type="component" value="Unplaced"/>
</dbReference>
<feature type="transmembrane region" description="Helical" evidence="8">
    <location>
        <begin position="144"/>
        <end position="165"/>
    </location>
</feature>
<name>A0A9C5ZBW8_9MUSC</name>
<dbReference type="GO" id="GO:0050909">
    <property type="term" value="P:sensory perception of taste"/>
    <property type="evidence" value="ECO:0007669"/>
    <property type="project" value="InterPro"/>
</dbReference>
<protein>
    <recommendedName>
        <fullName evidence="8">Gustatory receptor</fullName>
    </recommendedName>
</protein>
<feature type="transmembrane region" description="Helical" evidence="8">
    <location>
        <begin position="20"/>
        <end position="40"/>
    </location>
</feature>
<dbReference type="KEGG" id="gfs:119641895"/>
<evidence type="ECO:0000256" key="5">
    <source>
        <dbReference type="ARBA" id="ARBA00023136"/>
    </source>
</evidence>
<dbReference type="GO" id="GO:0008049">
    <property type="term" value="P:male courtship behavior"/>
    <property type="evidence" value="ECO:0007669"/>
    <property type="project" value="TreeGrafter"/>
</dbReference>
<feature type="transmembrane region" description="Helical" evidence="8">
    <location>
        <begin position="321"/>
        <end position="340"/>
    </location>
</feature>
<dbReference type="GO" id="GO:0043025">
    <property type="term" value="C:neuronal cell body"/>
    <property type="evidence" value="ECO:0007669"/>
    <property type="project" value="TreeGrafter"/>
</dbReference>
<comment type="similarity">
    <text evidence="8">Belongs to the insect chemoreceptor superfamily. Gustatory receptor (GR) family.</text>
</comment>
<evidence type="ECO:0000256" key="2">
    <source>
        <dbReference type="ARBA" id="ARBA00022475"/>
    </source>
</evidence>
<evidence type="ECO:0000256" key="6">
    <source>
        <dbReference type="ARBA" id="ARBA00023170"/>
    </source>
</evidence>
<accession>A0A9C5ZBW8</accession>
<gene>
    <name evidence="10" type="primary">LOC119641895</name>
</gene>
<keyword evidence="5 8" id="KW-0472">Membrane</keyword>
<proteinExistence type="inferred from homology"/>
<dbReference type="GO" id="GO:0007635">
    <property type="term" value="P:chemosensory behavior"/>
    <property type="evidence" value="ECO:0007669"/>
    <property type="project" value="TreeGrafter"/>
</dbReference>
<comment type="subcellular location">
    <subcellularLocation>
        <location evidence="1 8">Cell membrane</location>
        <topology evidence="1 8">Multi-pass membrane protein</topology>
    </subcellularLocation>
</comment>
<dbReference type="GO" id="GO:0007165">
    <property type="term" value="P:signal transduction"/>
    <property type="evidence" value="ECO:0007669"/>
    <property type="project" value="UniProtKB-KW"/>
</dbReference>
<dbReference type="RefSeq" id="XP_037896713.1">
    <property type="nucleotide sequence ID" value="XM_038040785.1"/>
</dbReference>
<dbReference type="GO" id="GO:0030425">
    <property type="term" value="C:dendrite"/>
    <property type="evidence" value="ECO:0007669"/>
    <property type="project" value="TreeGrafter"/>
</dbReference>
<feature type="transmembrane region" description="Helical" evidence="8">
    <location>
        <begin position="94"/>
        <end position="112"/>
    </location>
</feature>
<comment type="caution">
    <text evidence="8">Lacks conserved residue(s) required for the propagation of feature annotation.</text>
</comment>
<keyword evidence="6 8" id="KW-0675">Receptor</keyword>
<reference evidence="10" key="1">
    <citation type="submission" date="2025-08" db="UniProtKB">
        <authorList>
            <consortium name="RefSeq"/>
        </authorList>
    </citation>
    <scope>IDENTIFICATION</scope>
    <source>
        <tissue evidence="10">Whole body pupa</tissue>
    </source>
</reference>
<evidence type="ECO:0000256" key="8">
    <source>
        <dbReference type="RuleBase" id="RU363108"/>
    </source>
</evidence>
<feature type="transmembrane region" description="Helical" evidence="8">
    <location>
        <begin position="399"/>
        <end position="417"/>
    </location>
</feature>
<keyword evidence="2 8" id="KW-1003">Cell membrane</keyword>
<keyword evidence="9" id="KW-1185">Reference proteome</keyword>
<keyword evidence="7 8" id="KW-0807">Transducer</keyword>
<evidence type="ECO:0000256" key="3">
    <source>
        <dbReference type="ARBA" id="ARBA00022692"/>
    </source>
</evidence>
<keyword evidence="3 8" id="KW-0812">Transmembrane</keyword>
<dbReference type="PANTHER" id="PTHR21143:SF104">
    <property type="entry name" value="GUSTATORY RECEPTOR 8A-RELATED"/>
    <property type="match status" value="1"/>
</dbReference>
<dbReference type="AlphaFoldDB" id="A0A9C5ZBW8"/>
<dbReference type="PANTHER" id="PTHR21143">
    <property type="entry name" value="INVERTEBRATE GUSTATORY RECEPTOR"/>
    <property type="match status" value="1"/>
</dbReference>
<dbReference type="Pfam" id="PF08395">
    <property type="entry name" value="7tm_7"/>
    <property type="match status" value="1"/>
</dbReference>
<dbReference type="InterPro" id="IPR013604">
    <property type="entry name" value="7TM_chemorcpt"/>
</dbReference>
<evidence type="ECO:0000256" key="1">
    <source>
        <dbReference type="ARBA" id="ARBA00004651"/>
    </source>
</evidence>
<sequence length="446" mass="50787">MSTKFQHLRQHFISHQVFEALQPLFFITFLYGLTPFRVTTNKGGEKSIKMSTFGFINIALYILLYGSCYVISLLREESVAGYFFRNKISDVGNTMQICNGLITGTVIYISAVTQRSKMLRVIATLHNLDKNFANIGIKVKYSRIYRFSIVMLTFKSLVIGVYFMGVYRLLMSMNITPSFTVCVTFFLQHSVLFLAICLFCFVARSFERRLVILNKVLKNLRHQWETRSIKTISHKQKSLQCLDSFSMYTIVSKNPCDVIQESMEIHQLICEAASTANKYFTYQLLTIISIAFLIIVFDAYYVLETLLGKTKRESKFKTIEFVTFFSCQMILYLIAIISIVEGSNRAIKKSEKTGSIVHALLNKAKSPDVKEKLQQFSMQLLHLKISFTAAGLFNIDRSLYFTISGALTTYLIILLQFTTNSSPALSSDCTLNSPGLPPIPINFTSN</sequence>
<comment type="function">
    <text evidence="8">Gustatory receptor which mediates acceptance or avoidance behavior, depending on its substrates.</text>
</comment>
<feature type="transmembrane region" description="Helical" evidence="8">
    <location>
        <begin position="279"/>
        <end position="301"/>
    </location>
</feature>
<evidence type="ECO:0000313" key="9">
    <source>
        <dbReference type="Proteomes" id="UP000092443"/>
    </source>
</evidence>
<evidence type="ECO:0000256" key="7">
    <source>
        <dbReference type="ARBA" id="ARBA00023224"/>
    </source>
</evidence>
<keyword evidence="4 8" id="KW-1133">Transmembrane helix</keyword>
<evidence type="ECO:0000313" key="10">
    <source>
        <dbReference type="RefSeq" id="XP_037896713.1"/>
    </source>
</evidence>
<organism evidence="9 10">
    <name type="scientific">Glossina fuscipes</name>
    <dbReference type="NCBI Taxonomy" id="7396"/>
    <lineage>
        <taxon>Eukaryota</taxon>
        <taxon>Metazoa</taxon>
        <taxon>Ecdysozoa</taxon>
        <taxon>Arthropoda</taxon>
        <taxon>Hexapoda</taxon>
        <taxon>Insecta</taxon>
        <taxon>Pterygota</taxon>
        <taxon>Neoptera</taxon>
        <taxon>Endopterygota</taxon>
        <taxon>Diptera</taxon>
        <taxon>Brachycera</taxon>
        <taxon>Muscomorpha</taxon>
        <taxon>Hippoboscoidea</taxon>
        <taxon>Glossinidae</taxon>
        <taxon>Glossina</taxon>
    </lineage>
</organism>
<feature type="transmembrane region" description="Helical" evidence="8">
    <location>
        <begin position="52"/>
        <end position="74"/>
    </location>
</feature>
<dbReference type="GeneID" id="119641895"/>
<dbReference type="GO" id="GO:0005886">
    <property type="term" value="C:plasma membrane"/>
    <property type="evidence" value="ECO:0007669"/>
    <property type="project" value="UniProtKB-SubCell"/>
</dbReference>
<evidence type="ECO:0000256" key="4">
    <source>
        <dbReference type="ARBA" id="ARBA00022989"/>
    </source>
</evidence>
<feature type="transmembrane region" description="Helical" evidence="8">
    <location>
        <begin position="185"/>
        <end position="206"/>
    </location>
</feature>
<dbReference type="GO" id="GO:0030424">
    <property type="term" value="C:axon"/>
    <property type="evidence" value="ECO:0007669"/>
    <property type="project" value="TreeGrafter"/>
</dbReference>